<dbReference type="InterPro" id="IPR050625">
    <property type="entry name" value="ParA/MinD_ATPase"/>
</dbReference>
<organism evidence="2 3">
    <name type="scientific">Pseudonocardia asaccharolytica DSM 44247 = NBRC 16224</name>
    <dbReference type="NCBI Taxonomy" id="1123024"/>
    <lineage>
        <taxon>Bacteria</taxon>
        <taxon>Bacillati</taxon>
        <taxon>Actinomycetota</taxon>
        <taxon>Actinomycetes</taxon>
        <taxon>Pseudonocardiales</taxon>
        <taxon>Pseudonocardiaceae</taxon>
        <taxon>Pseudonocardia</taxon>
    </lineage>
</organism>
<evidence type="ECO:0000259" key="1">
    <source>
        <dbReference type="Pfam" id="PF01656"/>
    </source>
</evidence>
<dbReference type="AlphaFoldDB" id="A0A511D484"/>
<protein>
    <recommendedName>
        <fullName evidence="1">CobQ/CobB/MinD/ParA nucleotide binding domain-containing protein</fullName>
    </recommendedName>
</protein>
<dbReference type="EMBL" id="BJVI01000034">
    <property type="protein sequence ID" value="GEL19283.1"/>
    <property type="molecule type" value="Genomic_DNA"/>
</dbReference>
<feature type="domain" description="CobQ/CobB/MinD/ParA nucleotide binding" evidence="1">
    <location>
        <begin position="103"/>
        <end position="172"/>
    </location>
</feature>
<gene>
    <name evidence="2" type="ORF">PA7_31200</name>
</gene>
<dbReference type="Pfam" id="PF01656">
    <property type="entry name" value="CbiA"/>
    <property type="match status" value="1"/>
</dbReference>
<dbReference type="Gene3D" id="3.40.50.300">
    <property type="entry name" value="P-loop containing nucleotide triphosphate hydrolases"/>
    <property type="match status" value="1"/>
</dbReference>
<dbReference type="GO" id="GO:0005524">
    <property type="term" value="F:ATP binding"/>
    <property type="evidence" value="ECO:0007669"/>
    <property type="project" value="TreeGrafter"/>
</dbReference>
<evidence type="ECO:0000313" key="3">
    <source>
        <dbReference type="Proteomes" id="UP000321328"/>
    </source>
</evidence>
<reference evidence="2 3" key="1">
    <citation type="submission" date="2019-07" db="EMBL/GenBank/DDBJ databases">
        <title>Whole genome shotgun sequence of Pseudonocardia asaccharolytica NBRC 16224.</title>
        <authorList>
            <person name="Hosoyama A."/>
            <person name="Uohara A."/>
            <person name="Ohji S."/>
            <person name="Ichikawa N."/>
        </authorList>
    </citation>
    <scope>NUCLEOTIDE SEQUENCE [LARGE SCALE GENOMIC DNA]</scope>
    <source>
        <strain evidence="2 3">NBRC 16224</strain>
    </source>
</reference>
<sequence length="347" mass="37621">MPRSIEPDPTTWWERYGHRLSRNGVSEDPVGEQTIRPIHPVTAAELTEDTIVRNRTDRPEEGWRRLVFAGSRGLVNPGPSEAEQHRRARLRRIHATLTGAHRVAVTSIKGGVGKTTVATCLGLALAENRGDRAVVLDANPDAGTLADRLTGESSVTVRELLRDYDRIGSWADVSRYTSLAGRLQVLASAQDPASSDAFSREEYAQVCALLARFFNIIITDSGTGLVHSAMEGTLGLADDLIVVGAPTVDGSSRASKTLDWLVAHGYAELAANAVVVLSCDRGSAEIDRGRVRDHFAARSRAVVEVPRDPHLATGGRVELARLRRPTRDAFLELAALIADRFTADPQS</sequence>
<name>A0A511D484_9PSEU</name>
<dbReference type="SUPFAM" id="SSF52540">
    <property type="entry name" value="P-loop containing nucleoside triphosphate hydrolases"/>
    <property type="match status" value="1"/>
</dbReference>
<proteinExistence type="predicted"/>
<accession>A0A511D484</accession>
<dbReference type="PANTHER" id="PTHR43384">
    <property type="entry name" value="SEPTUM SITE-DETERMINING PROTEIN MIND HOMOLOG, CHLOROPLASTIC-RELATED"/>
    <property type="match status" value="1"/>
</dbReference>
<evidence type="ECO:0000313" key="2">
    <source>
        <dbReference type="EMBL" id="GEL19283.1"/>
    </source>
</evidence>
<dbReference type="InterPro" id="IPR002586">
    <property type="entry name" value="CobQ/CobB/MinD/ParA_Nub-bd_dom"/>
</dbReference>
<comment type="caution">
    <text evidence="2">The sequence shown here is derived from an EMBL/GenBank/DDBJ whole genome shotgun (WGS) entry which is preliminary data.</text>
</comment>
<dbReference type="PANTHER" id="PTHR43384:SF14">
    <property type="entry name" value="ESX-1 SECRETION-ASSOCIATED PROTEIN ESPI"/>
    <property type="match status" value="1"/>
</dbReference>
<dbReference type="STRING" id="1123024.GCA_000423625_00048"/>
<dbReference type="InterPro" id="IPR027417">
    <property type="entry name" value="P-loop_NTPase"/>
</dbReference>
<dbReference type="RefSeq" id="WP_051231993.1">
    <property type="nucleotide sequence ID" value="NZ_AUII01000001.1"/>
</dbReference>
<dbReference type="GO" id="GO:0005829">
    <property type="term" value="C:cytosol"/>
    <property type="evidence" value="ECO:0007669"/>
    <property type="project" value="TreeGrafter"/>
</dbReference>
<dbReference type="GO" id="GO:0009898">
    <property type="term" value="C:cytoplasmic side of plasma membrane"/>
    <property type="evidence" value="ECO:0007669"/>
    <property type="project" value="TreeGrafter"/>
</dbReference>
<dbReference type="GO" id="GO:0016887">
    <property type="term" value="F:ATP hydrolysis activity"/>
    <property type="evidence" value="ECO:0007669"/>
    <property type="project" value="TreeGrafter"/>
</dbReference>
<keyword evidence="3" id="KW-1185">Reference proteome</keyword>
<dbReference type="Proteomes" id="UP000321328">
    <property type="component" value="Unassembled WGS sequence"/>
</dbReference>
<dbReference type="GO" id="GO:0051782">
    <property type="term" value="P:negative regulation of cell division"/>
    <property type="evidence" value="ECO:0007669"/>
    <property type="project" value="TreeGrafter"/>
</dbReference>